<dbReference type="InterPro" id="IPR050707">
    <property type="entry name" value="HTH_MetabolicPath_Reg"/>
</dbReference>
<organism evidence="6 7">
    <name type="scientific">Paracoccus methylovorus</name>
    <dbReference type="NCBI Taxonomy" id="2812658"/>
    <lineage>
        <taxon>Bacteria</taxon>
        <taxon>Pseudomonadati</taxon>
        <taxon>Pseudomonadota</taxon>
        <taxon>Alphaproteobacteria</taxon>
        <taxon>Rhodobacterales</taxon>
        <taxon>Paracoccaceae</taxon>
        <taxon>Paracoccus</taxon>
    </lineage>
</organism>
<dbReference type="Pfam" id="PF01614">
    <property type="entry name" value="IclR_C"/>
    <property type="match status" value="1"/>
</dbReference>
<dbReference type="PANTHER" id="PTHR30136:SF33">
    <property type="entry name" value="TRANSCRIPTIONAL REGULATORY PROTEIN"/>
    <property type="match status" value="1"/>
</dbReference>
<dbReference type="PANTHER" id="PTHR30136">
    <property type="entry name" value="HELIX-TURN-HELIX TRANSCRIPTIONAL REGULATOR, ICLR FAMILY"/>
    <property type="match status" value="1"/>
</dbReference>
<dbReference type="EMBL" id="CP070371">
    <property type="protein sequence ID" value="QRZ15010.1"/>
    <property type="molecule type" value="Genomic_DNA"/>
</dbReference>
<dbReference type="InterPro" id="IPR036390">
    <property type="entry name" value="WH_DNA-bd_sf"/>
</dbReference>
<gene>
    <name evidence="6" type="ORF">JWJ88_18890</name>
</gene>
<evidence type="ECO:0000256" key="1">
    <source>
        <dbReference type="ARBA" id="ARBA00023015"/>
    </source>
</evidence>
<evidence type="ECO:0000259" key="4">
    <source>
        <dbReference type="PROSITE" id="PS51077"/>
    </source>
</evidence>
<dbReference type="PROSITE" id="PS51077">
    <property type="entry name" value="HTH_ICLR"/>
    <property type="match status" value="1"/>
</dbReference>
<evidence type="ECO:0000256" key="3">
    <source>
        <dbReference type="ARBA" id="ARBA00023163"/>
    </source>
</evidence>
<evidence type="ECO:0000256" key="2">
    <source>
        <dbReference type="ARBA" id="ARBA00023125"/>
    </source>
</evidence>
<dbReference type="SMART" id="SM00346">
    <property type="entry name" value="HTH_ICLR"/>
    <property type="match status" value="1"/>
</dbReference>
<keyword evidence="2" id="KW-0238">DNA-binding</keyword>
<evidence type="ECO:0000259" key="5">
    <source>
        <dbReference type="PROSITE" id="PS51078"/>
    </source>
</evidence>
<protein>
    <submittedName>
        <fullName evidence="6">IclR family transcriptional regulator</fullName>
    </submittedName>
</protein>
<dbReference type="Gene3D" id="3.30.450.40">
    <property type="match status" value="1"/>
</dbReference>
<dbReference type="InterPro" id="IPR014757">
    <property type="entry name" value="Tscrpt_reg_IclR_C"/>
</dbReference>
<dbReference type="RefSeq" id="WP_205295975.1">
    <property type="nucleotide sequence ID" value="NZ_CP070371.1"/>
</dbReference>
<dbReference type="Pfam" id="PF09339">
    <property type="entry name" value="HTH_IclR"/>
    <property type="match status" value="1"/>
</dbReference>
<keyword evidence="1" id="KW-0805">Transcription regulation</keyword>
<accession>A0ABX7JL88</accession>
<proteinExistence type="predicted"/>
<sequence length="263" mass="28521">MRSRKSLDSEEGPNSSFVNALARGLDILSSFRRGETSLGNKDFSERTGLSKSTVSRLTYTLHKTGYLAYDPLTSRYSLAPPVLSLGFSCLSGMSVLTLAKPKIEALANEVGAPVAIGGRDRLSMVYLECAKGSNAVILAIDVGVHLKLATSALGRAYIAALQDKQREEIFAALAVHEGESWPELRRGIEESIECYHKHGYCLSLRDWKPDVNAIAVPYVPGGGGPILAFNCGAPTQIMSEDRIRNEVGPKLVDLVKEINLITR</sequence>
<dbReference type="SUPFAM" id="SSF55781">
    <property type="entry name" value="GAF domain-like"/>
    <property type="match status" value="1"/>
</dbReference>
<name>A0ABX7JL88_9RHOB</name>
<feature type="domain" description="IclR-ED" evidence="5">
    <location>
        <begin position="81"/>
        <end position="263"/>
    </location>
</feature>
<dbReference type="InterPro" id="IPR036388">
    <property type="entry name" value="WH-like_DNA-bd_sf"/>
</dbReference>
<evidence type="ECO:0000313" key="7">
    <source>
        <dbReference type="Proteomes" id="UP000663629"/>
    </source>
</evidence>
<dbReference type="PROSITE" id="PS51078">
    <property type="entry name" value="ICLR_ED"/>
    <property type="match status" value="1"/>
</dbReference>
<dbReference type="Proteomes" id="UP000663629">
    <property type="component" value="Chromosome 2"/>
</dbReference>
<keyword evidence="3" id="KW-0804">Transcription</keyword>
<keyword evidence="7" id="KW-1185">Reference proteome</keyword>
<dbReference type="InterPro" id="IPR005471">
    <property type="entry name" value="Tscrpt_reg_IclR_N"/>
</dbReference>
<dbReference type="InterPro" id="IPR029016">
    <property type="entry name" value="GAF-like_dom_sf"/>
</dbReference>
<dbReference type="SUPFAM" id="SSF46785">
    <property type="entry name" value="Winged helix' DNA-binding domain"/>
    <property type="match status" value="1"/>
</dbReference>
<feature type="domain" description="HTH iclR-type" evidence="4">
    <location>
        <begin position="18"/>
        <end position="80"/>
    </location>
</feature>
<evidence type="ECO:0000313" key="6">
    <source>
        <dbReference type="EMBL" id="QRZ15010.1"/>
    </source>
</evidence>
<reference evidence="6 7" key="1">
    <citation type="submission" date="2021-02" db="EMBL/GenBank/DDBJ databases">
        <title>Paracoccus methylovroum sp.nov., a new methanol and methylamine utilizing methylotrophic denitrifer.</title>
        <authorList>
            <person name="Timsy T."/>
            <person name="Behrendt U."/>
            <person name="Ulrich A."/>
            <person name="Spanner T."/>
            <person name="Foesel B.U."/>
            <person name="Horn M.A."/>
            <person name="Kolb S."/>
        </authorList>
    </citation>
    <scope>NUCLEOTIDE SEQUENCE [LARGE SCALE GENOMIC DNA]</scope>
    <source>
        <strain evidence="6 7">H4-D09</strain>
    </source>
</reference>
<dbReference type="Gene3D" id="1.10.10.10">
    <property type="entry name" value="Winged helix-like DNA-binding domain superfamily/Winged helix DNA-binding domain"/>
    <property type="match status" value="1"/>
</dbReference>